<feature type="signal peptide" evidence="5">
    <location>
        <begin position="1"/>
        <end position="21"/>
    </location>
</feature>
<dbReference type="PANTHER" id="PTHR42973">
    <property type="entry name" value="BINDING OXIDOREDUCTASE, PUTATIVE (AFU_ORTHOLOGUE AFUA_1G17690)-RELATED"/>
    <property type="match status" value="1"/>
</dbReference>
<dbReference type="Proteomes" id="UP000813461">
    <property type="component" value="Unassembled WGS sequence"/>
</dbReference>
<dbReference type="InterPro" id="IPR016166">
    <property type="entry name" value="FAD-bd_PCMH"/>
</dbReference>
<comment type="caution">
    <text evidence="7">The sequence shown here is derived from an EMBL/GenBank/DDBJ whole genome shotgun (WGS) entry which is preliminary data.</text>
</comment>
<evidence type="ECO:0000256" key="5">
    <source>
        <dbReference type="SAM" id="SignalP"/>
    </source>
</evidence>
<dbReference type="InterPro" id="IPR006094">
    <property type="entry name" value="Oxid_FAD_bind_N"/>
</dbReference>
<keyword evidence="8" id="KW-1185">Reference proteome</keyword>
<dbReference type="InterPro" id="IPR050416">
    <property type="entry name" value="FAD-linked_Oxidoreductase"/>
</dbReference>
<accession>A0A8K0R5V0</accession>
<gene>
    <name evidence="7" type="ORF">FB567DRAFT_604366</name>
</gene>
<keyword evidence="2" id="KW-0285">Flavoprotein</keyword>
<comment type="similarity">
    <text evidence="1">Belongs to the oxygen-dependent FAD-linked oxidoreductase family.</text>
</comment>
<dbReference type="AlphaFoldDB" id="A0A8K0R5V0"/>
<dbReference type="GO" id="GO:0016491">
    <property type="term" value="F:oxidoreductase activity"/>
    <property type="evidence" value="ECO:0007669"/>
    <property type="project" value="UniProtKB-KW"/>
</dbReference>
<keyword evidence="5" id="KW-0732">Signal</keyword>
<evidence type="ECO:0000313" key="8">
    <source>
        <dbReference type="Proteomes" id="UP000813461"/>
    </source>
</evidence>
<evidence type="ECO:0000259" key="6">
    <source>
        <dbReference type="PROSITE" id="PS51387"/>
    </source>
</evidence>
<dbReference type="PANTHER" id="PTHR42973:SF54">
    <property type="entry name" value="FAD-BINDING PCMH-TYPE DOMAIN-CONTAINING PROTEIN"/>
    <property type="match status" value="1"/>
</dbReference>
<evidence type="ECO:0000256" key="4">
    <source>
        <dbReference type="ARBA" id="ARBA00023002"/>
    </source>
</evidence>
<keyword evidence="3" id="KW-0274">FAD</keyword>
<dbReference type="InterPro" id="IPR036318">
    <property type="entry name" value="FAD-bd_PCMH-like_sf"/>
</dbReference>
<evidence type="ECO:0000256" key="1">
    <source>
        <dbReference type="ARBA" id="ARBA00005466"/>
    </source>
</evidence>
<feature type="domain" description="FAD-binding PCMH-type" evidence="6">
    <location>
        <begin position="61"/>
        <end position="233"/>
    </location>
</feature>
<reference evidence="7" key="1">
    <citation type="journal article" date="2021" name="Nat. Commun.">
        <title>Genetic determinants of endophytism in the Arabidopsis root mycobiome.</title>
        <authorList>
            <person name="Mesny F."/>
            <person name="Miyauchi S."/>
            <person name="Thiergart T."/>
            <person name="Pickel B."/>
            <person name="Atanasova L."/>
            <person name="Karlsson M."/>
            <person name="Huettel B."/>
            <person name="Barry K.W."/>
            <person name="Haridas S."/>
            <person name="Chen C."/>
            <person name="Bauer D."/>
            <person name="Andreopoulos W."/>
            <person name="Pangilinan J."/>
            <person name="LaButti K."/>
            <person name="Riley R."/>
            <person name="Lipzen A."/>
            <person name="Clum A."/>
            <person name="Drula E."/>
            <person name="Henrissat B."/>
            <person name="Kohler A."/>
            <person name="Grigoriev I.V."/>
            <person name="Martin F.M."/>
            <person name="Hacquard S."/>
        </authorList>
    </citation>
    <scope>NUCLEOTIDE SEQUENCE</scope>
    <source>
        <strain evidence="7">MPI-SDFR-AT-0120</strain>
    </source>
</reference>
<dbReference type="SUPFAM" id="SSF56176">
    <property type="entry name" value="FAD-binding/transporter-associated domain-like"/>
    <property type="match status" value="1"/>
</dbReference>
<dbReference type="Gene3D" id="3.30.465.10">
    <property type="match status" value="1"/>
</dbReference>
<name>A0A8K0R5V0_9PLEO</name>
<dbReference type="PROSITE" id="PS51387">
    <property type="entry name" value="FAD_PCMH"/>
    <property type="match status" value="1"/>
</dbReference>
<sequence length="499" mass="54289">MSLSRKPCWILLSLLASRGIADLGTSIKACQSLFSTLSGHVSFARDQVYEDSISSYAYIGTRLRPTCVVTPQSTEDVAVIIRVLNSFNSVAFAIRSGGHNTNEGFADIKDGVTIDLSAMNKIVLNRADNTVSVGPGARWQSVYDALDPYSISVQGGRNGHVGVGGFLLGGGIGFFSPERGWACDGVVNFEVVLSSGIIVNANATYNTDLFIALKGGLNNFGIVTRFDLETYKQGPMWGGVIIYPNSTDDELLDTLSAFKDPERFDPYAMLTFGWIYDTKTQIFSSNIAMYHSHPESVNGSISESFANVQPQVFSSIRTGSPGSFAGEKLSPIVKEYYMHWATTTFYASRTTLSNMHASFRRNAIALTELFASANLTIACSIQSVPAAAPASNPNSLGFQPSSQPEKTLLNMGIAFQYEDSAATAGLAAATERFAREIDQIAVQDKVKDNHLYLNYAGGWQDVFEGYGAESLETMRRVSRKYDSSGMFQNQVKGGFKLYR</sequence>
<evidence type="ECO:0000256" key="3">
    <source>
        <dbReference type="ARBA" id="ARBA00022827"/>
    </source>
</evidence>
<evidence type="ECO:0000256" key="2">
    <source>
        <dbReference type="ARBA" id="ARBA00022630"/>
    </source>
</evidence>
<feature type="chain" id="PRO_5035437379" description="FAD-binding PCMH-type domain-containing protein" evidence="5">
    <location>
        <begin position="22"/>
        <end position="499"/>
    </location>
</feature>
<organism evidence="7 8">
    <name type="scientific">Paraphoma chrysanthemicola</name>
    <dbReference type="NCBI Taxonomy" id="798071"/>
    <lineage>
        <taxon>Eukaryota</taxon>
        <taxon>Fungi</taxon>
        <taxon>Dikarya</taxon>
        <taxon>Ascomycota</taxon>
        <taxon>Pezizomycotina</taxon>
        <taxon>Dothideomycetes</taxon>
        <taxon>Pleosporomycetidae</taxon>
        <taxon>Pleosporales</taxon>
        <taxon>Pleosporineae</taxon>
        <taxon>Phaeosphaeriaceae</taxon>
        <taxon>Paraphoma</taxon>
    </lineage>
</organism>
<dbReference type="Pfam" id="PF01565">
    <property type="entry name" value="FAD_binding_4"/>
    <property type="match status" value="1"/>
</dbReference>
<proteinExistence type="inferred from homology"/>
<evidence type="ECO:0000313" key="7">
    <source>
        <dbReference type="EMBL" id="KAH7084473.1"/>
    </source>
</evidence>
<dbReference type="InterPro" id="IPR016169">
    <property type="entry name" value="FAD-bd_PCMH_sub2"/>
</dbReference>
<dbReference type="EMBL" id="JAGMVJ010000012">
    <property type="protein sequence ID" value="KAH7084473.1"/>
    <property type="molecule type" value="Genomic_DNA"/>
</dbReference>
<protein>
    <recommendedName>
        <fullName evidence="6">FAD-binding PCMH-type domain-containing protein</fullName>
    </recommendedName>
</protein>
<dbReference type="OrthoDB" id="2151789at2759"/>
<keyword evidence="4" id="KW-0560">Oxidoreductase</keyword>
<dbReference type="GO" id="GO:0071949">
    <property type="term" value="F:FAD binding"/>
    <property type="evidence" value="ECO:0007669"/>
    <property type="project" value="InterPro"/>
</dbReference>